<proteinExistence type="predicted"/>
<protein>
    <submittedName>
        <fullName evidence="1">Uncharacterized protein</fullName>
    </submittedName>
</protein>
<evidence type="ECO:0000313" key="2">
    <source>
        <dbReference type="Proteomes" id="UP000593561"/>
    </source>
</evidence>
<dbReference type="EMBL" id="JABFAC010000007">
    <property type="protein sequence ID" value="MBA0616799.1"/>
    <property type="molecule type" value="Genomic_DNA"/>
</dbReference>
<keyword evidence="2" id="KW-1185">Reference proteome</keyword>
<reference evidence="1 2" key="1">
    <citation type="journal article" date="2019" name="Genome Biol. Evol.">
        <title>Insights into the evolution of the New World diploid cottons (Gossypium, subgenus Houzingenia) based on genome sequencing.</title>
        <authorList>
            <person name="Grover C.E."/>
            <person name="Arick M.A. 2nd"/>
            <person name="Thrash A."/>
            <person name="Conover J.L."/>
            <person name="Sanders W.S."/>
            <person name="Peterson D.G."/>
            <person name="Frelichowski J.E."/>
            <person name="Scheffler J.A."/>
            <person name="Scheffler B.E."/>
            <person name="Wendel J.F."/>
        </authorList>
    </citation>
    <scope>NUCLEOTIDE SEQUENCE [LARGE SCALE GENOMIC DNA]</scope>
    <source>
        <strain evidence="1">27</strain>
        <tissue evidence="1">Leaf</tissue>
    </source>
</reference>
<evidence type="ECO:0000313" key="1">
    <source>
        <dbReference type="EMBL" id="MBA0616799.1"/>
    </source>
</evidence>
<dbReference type="AlphaFoldDB" id="A0A7J8RSN3"/>
<name>A0A7J8RSN3_GOSDV</name>
<accession>A0A7J8RSN3</accession>
<sequence length="16" mass="1532">MVEGSASLPVIGGESV</sequence>
<organism evidence="1 2">
    <name type="scientific">Gossypium davidsonii</name>
    <name type="common">Davidson's cotton</name>
    <name type="synonym">Gossypium klotzschianum subsp. davidsonii</name>
    <dbReference type="NCBI Taxonomy" id="34287"/>
    <lineage>
        <taxon>Eukaryota</taxon>
        <taxon>Viridiplantae</taxon>
        <taxon>Streptophyta</taxon>
        <taxon>Embryophyta</taxon>
        <taxon>Tracheophyta</taxon>
        <taxon>Spermatophyta</taxon>
        <taxon>Magnoliopsida</taxon>
        <taxon>eudicotyledons</taxon>
        <taxon>Gunneridae</taxon>
        <taxon>Pentapetalae</taxon>
        <taxon>rosids</taxon>
        <taxon>malvids</taxon>
        <taxon>Malvales</taxon>
        <taxon>Malvaceae</taxon>
        <taxon>Malvoideae</taxon>
        <taxon>Gossypium</taxon>
    </lineage>
</organism>
<comment type="caution">
    <text evidence="1">The sequence shown here is derived from an EMBL/GenBank/DDBJ whole genome shotgun (WGS) entry which is preliminary data.</text>
</comment>
<dbReference type="Proteomes" id="UP000593561">
    <property type="component" value="Unassembled WGS sequence"/>
</dbReference>
<gene>
    <name evidence="1" type="ORF">Godav_026291</name>
</gene>